<accession>A0ACC1IYI3</accession>
<proteinExistence type="predicted"/>
<dbReference type="EC" id="3.6.4.13" evidence="1"/>
<dbReference type="Proteomes" id="UP001150603">
    <property type="component" value="Unassembled WGS sequence"/>
</dbReference>
<protein>
    <submittedName>
        <fullName evidence="1">ATP-dependent RNA helicase</fullName>
        <ecNumber evidence="1">3.6.4.13</ecNumber>
    </submittedName>
</protein>
<dbReference type="EMBL" id="JANBPW010006455">
    <property type="protein sequence ID" value="KAJ1929920.1"/>
    <property type="molecule type" value="Genomic_DNA"/>
</dbReference>
<gene>
    <name evidence="1" type="primary">MAK5_2</name>
    <name evidence="1" type="ORF">FBU59_007003</name>
</gene>
<sequence length="158" mass="18207">MLKKDIAQFPVDLDIIGRLKPRVTLAQQIDQQEHKLQKQTHERNWFKRNAEELDIELDSDFLPSSDDEDHSEMVREDAQAKHKIKAMKRQMKYLLSQKIVTRGVSAQYLSSGIISDLADRLLNTKDANPVIPTLKRESALEAAKSKVHAQTAHKLRKR</sequence>
<name>A0ACC1IYI3_9FUNG</name>
<keyword evidence="1" id="KW-0347">Helicase</keyword>
<keyword evidence="1" id="KW-0378">Hydrolase</keyword>
<keyword evidence="1" id="KW-0547">Nucleotide-binding</keyword>
<evidence type="ECO:0000313" key="2">
    <source>
        <dbReference type="Proteomes" id="UP001150603"/>
    </source>
</evidence>
<organism evidence="1 2">
    <name type="scientific">Linderina macrospora</name>
    <dbReference type="NCBI Taxonomy" id="4868"/>
    <lineage>
        <taxon>Eukaryota</taxon>
        <taxon>Fungi</taxon>
        <taxon>Fungi incertae sedis</taxon>
        <taxon>Zoopagomycota</taxon>
        <taxon>Kickxellomycotina</taxon>
        <taxon>Kickxellomycetes</taxon>
        <taxon>Kickxellales</taxon>
        <taxon>Kickxellaceae</taxon>
        <taxon>Linderina</taxon>
    </lineage>
</organism>
<comment type="caution">
    <text evidence="1">The sequence shown here is derived from an EMBL/GenBank/DDBJ whole genome shotgun (WGS) entry which is preliminary data.</text>
</comment>
<keyword evidence="1" id="KW-0067">ATP-binding</keyword>
<evidence type="ECO:0000313" key="1">
    <source>
        <dbReference type="EMBL" id="KAJ1929920.1"/>
    </source>
</evidence>
<reference evidence="1" key="1">
    <citation type="submission" date="2022-07" db="EMBL/GenBank/DDBJ databases">
        <title>Phylogenomic reconstructions and comparative analyses of Kickxellomycotina fungi.</title>
        <authorList>
            <person name="Reynolds N.K."/>
            <person name="Stajich J.E."/>
            <person name="Barry K."/>
            <person name="Grigoriev I.V."/>
            <person name="Crous P."/>
            <person name="Smith M.E."/>
        </authorList>
    </citation>
    <scope>NUCLEOTIDE SEQUENCE</scope>
    <source>
        <strain evidence="1">NRRL 5244</strain>
    </source>
</reference>
<keyword evidence="2" id="KW-1185">Reference proteome</keyword>